<dbReference type="EMBL" id="ML976053">
    <property type="protein sequence ID" value="KAF1941030.1"/>
    <property type="molecule type" value="Genomic_DNA"/>
</dbReference>
<keyword evidence="2" id="KW-1185">Reference proteome</keyword>
<name>A0A6A5SMV8_9PLEO</name>
<evidence type="ECO:0000313" key="1">
    <source>
        <dbReference type="EMBL" id="KAF1941030.1"/>
    </source>
</evidence>
<protein>
    <submittedName>
        <fullName evidence="1">Uncharacterized protein</fullName>
    </submittedName>
</protein>
<reference evidence="1" key="1">
    <citation type="journal article" date="2020" name="Stud. Mycol.">
        <title>101 Dothideomycetes genomes: a test case for predicting lifestyles and emergence of pathogens.</title>
        <authorList>
            <person name="Haridas S."/>
            <person name="Albert R."/>
            <person name="Binder M."/>
            <person name="Bloem J."/>
            <person name="Labutti K."/>
            <person name="Salamov A."/>
            <person name="Andreopoulos B."/>
            <person name="Baker S."/>
            <person name="Barry K."/>
            <person name="Bills G."/>
            <person name="Bluhm B."/>
            <person name="Cannon C."/>
            <person name="Castanera R."/>
            <person name="Culley D."/>
            <person name="Daum C."/>
            <person name="Ezra D."/>
            <person name="Gonzalez J."/>
            <person name="Henrissat B."/>
            <person name="Kuo A."/>
            <person name="Liang C."/>
            <person name="Lipzen A."/>
            <person name="Lutzoni F."/>
            <person name="Magnuson J."/>
            <person name="Mondo S."/>
            <person name="Nolan M."/>
            <person name="Ohm R."/>
            <person name="Pangilinan J."/>
            <person name="Park H.-J."/>
            <person name="Ramirez L."/>
            <person name="Alfaro M."/>
            <person name="Sun H."/>
            <person name="Tritt A."/>
            <person name="Yoshinaga Y."/>
            <person name="Zwiers L.-H."/>
            <person name="Turgeon B."/>
            <person name="Goodwin S."/>
            <person name="Spatafora J."/>
            <person name="Crous P."/>
            <person name="Grigoriev I."/>
        </authorList>
    </citation>
    <scope>NUCLEOTIDE SEQUENCE</scope>
    <source>
        <strain evidence="1">CBS 161.51</strain>
    </source>
</reference>
<dbReference type="OrthoDB" id="2316594at2759"/>
<accession>A0A6A5SMV8</accession>
<proteinExistence type="predicted"/>
<evidence type="ECO:0000313" key="2">
    <source>
        <dbReference type="Proteomes" id="UP000800038"/>
    </source>
</evidence>
<dbReference type="Proteomes" id="UP000800038">
    <property type="component" value="Unassembled WGS sequence"/>
</dbReference>
<sequence>MSTMEEWVEWVKGEFKEEYCDDGFNHTTPLNLDCLRTNLHKQCPDAARVITEALKILDLDICRALCKDLPQQNNKYESDEQLDDGTLESDFSLMDRLVADKGKTVGTDSTDRDIKHAPLLPSTVVAQHTKDLVPQFGFFGTLSEATTSESKIFQNTNVPFFAFVCGVQGSGKSYTTAIMLENALIQSRHLGRLKAPISALVFSYGY</sequence>
<dbReference type="AlphaFoldDB" id="A0A6A5SMV8"/>
<gene>
    <name evidence="1" type="ORF">EJ02DRAFT_435071</name>
</gene>
<organism evidence="1 2">
    <name type="scientific">Clathrospora elynae</name>
    <dbReference type="NCBI Taxonomy" id="706981"/>
    <lineage>
        <taxon>Eukaryota</taxon>
        <taxon>Fungi</taxon>
        <taxon>Dikarya</taxon>
        <taxon>Ascomycota</taxon>
        <taxon>Pezizomycotina</taxon>
        <taxon>Dothideomycetes</taxon>
        <taxon>Pleosporomycetidae</taxon>
        <taxon>Pleosporales</taxon>
        <taxon>Diademaceae</taxon>
        <taxon>Clathrospora</taxon>
    </lineage>
</organism>